<dbReference type="Gene3D" id="1.10.357.10">
    <property type="entry name" value="Tetracycline Repressor, domain 2"/>
    <property type="match status" value="1"/>
</dbReference>
<evidence type="ECO:0000259" key="3">
    <source>
        <dbReference type="PROSITE" id="PS50977"/>
    </source>
</evidence>
<organism evidence="4 5">
    <name type="scientific">Streptomyces scabiei</name>
    <dbReference type="NCBI Taxonomy" id="1930"/>
    <lineage>
        <taxon>Bacteria</taxon>
        <taxon>Bacillati</taxon>
        <taxon>Actinomycetota</taxon>
        <taxon>Actinomycetes</taxon>
        <taxon>Kitasatosporales</taxon>
        <taxon>Streptomycetaceae</taxon>
        <taxon>Streptomyces</taxon>
    </lineage>
</organism>
<dbReference type="PANTHER" id="PTHR30055">
    <property type="entry name" value="HTH-TYPE TRANSCRIPTIONAL REGULATOR RUTR"/>
    <property type="match status" value="1"/>
</dbReference>
<reference evidence="4 5" key="2">
    <citation type="journal article" date="2016" name="Genome Announc.">
        <title>Draft Genome Sequences of Streptomyces scabiei S58, Streptomyces turgidiscabies T45, and Streptomyces acidiscabies a10, the Pathogens of Potato Common Scab, Isolated in Japan.</title>
        <authorList>
            <person name="Tomihama T."/>
            <person name="Nishi Y."/>
            <person name="Sakai M."/>
            <person name="Ikenaga M."/>
            <person name="Okubo T."/>
            <person name="Ikeda S."/>
        </authorList>
    </citation>
    <scope>NUCLEOTIDE SEQUENCE [LARGE SCALE GENOMIC DNA]</scope>
    <source>
        <strain evidence="4 5">S58</strain>
    </source>
</reference>
<reference evidence="5" key="3">
    <citation type="submission" date="2016-02" db="EMBL/GenBank/DDBJ databases">
        <title>Draft genome of pathogenic Streptomyces sp. in Japan.</title>
        <authorList>
            <person name="Tomihama T."/>
            <person name="Ikenaga M."/>
            <person name="Sakai M."/>
            <person name="Okubo T."/>
            <person name="Ikeda S."/>
        </authorList>
    </citation>
    <scope>NUCLEOTIDE SEQUENCE [LARGE SCALE GENOMIC DNA]</scope>
    <source>
        <strain evidence="5">S58</strain>
    </source>
</reference>
<dbReference type="PROSITE" id="PS50977">
    <property type="entry name" value="HTH_TETR_2"/>
    <property type="match status" value="1"/>
</dbReference>
<dbReference type="GeneID" id="24312244"/>
<dbReference type="GO" id="GO:0003700">
    <property type="term" value="F:DNA-binding transcription factor activity"/>
    <property type="evidence" value="ECO:0007669"/>
    <property type="project" value="TreeGrafter"/>
</dbReference>
<gene>
    <name evidence="4" type="ORF">SsS58_03546</name>
</gene>
<evidence type="ECO:0000313" key="4">
    <source>
        <dbReference type="EMBL" id="GAQ63169.1"/>
    </source>
</evidence>
<dbReference type="InterPro" id="IPR009057">
    <property type="entry name" value="Homeodomain-like_sf"/>
</dbReference>
<protein>
    <submittedName>
        <fullName evidence="4">Putative DNA-binding transcriptional regulator</fullName>
    </submittedName>
</protein>
<accession>A0A100JP91</accession>
<dbReference type="AlphaFoldDB" id="A0A100JP91"/>
<dbReference type="RefSeq" id="WP_231885174.1">
    <property type="nucleotide sequence ID" value="NZ_BCMM01000015.1"/>
</dbReference>
<feature type="DNA-binding region" description="H-T-H motif" evidence="2">
    <location>
        <begin position="35"/>
        <end position="54"/>
    </location>
</feature>
<reference evidence="5" key="1">
    <citation type="submission" date="2015-11" db="EMBL/GenBank/DDBJ databases">
        <authorList>
            <consortium name="Cross-ministerial Strategic Innovation Promotion Program (SIP) consortium"/>
            <person name="Tomihama T."/>
            <person name="Ikenaga M."/>
            <person name="Sakai M."/>
            <person name="Okubo T."/>
            <person name="Ikeda S."/>
        </authorList>
    </citation>
    <scope>NUCLEOTIDE SEQUENCE [LARGE SCALE GENOMIC DNA]</scope>
    <source>
        <strain evidence="5">S58</strain>
    </source>
</reference>
<comment type="caution">
    <text evidence="4">The sequence shown here is derived from an EMBL/GenBank/DDBJ whole genome shotgun (WGS) entry which is preliminary data.</text>
</comment>
<dbReference type="Pfam" id="PF00440">
    <property type="entry name" value="TetR_N"/>
    <property type="match status" value="1"/>
</dbReference>
<dbReference type="InterPro" id="IPR001647">
    <property type="entry name" value="HTH_TetR"/>
</dbReference>
<evidence type="ECO:0000256" key="1">
    <source>
        <dbReference type="ARBA" id="ARBA00023125"/>
    </source>
</evidence>
<dbReference type="PANTHER" id="PTHR30055:SF146">
    <property type="entry name" value="HTH-TYPE TRANSCRIPTIONAL DUAL REGULATOR CECR"/>
    <property type="match status" value="1"/>
</dbReference>
<evidence type="ECO:0000256" key="2">
    <source>
        <dbReference type="PROSITE-ProRule" id="PRU00335"/>
    </source>
</evidence>
<sequence length="184" mass="20039">MTEPGRTRKPASVRRAEIMEAADAEFARKGLSGAGIEAIAARVGISHPRIVQMFGSKRDLFLQVVHAAYDGIEATFESAEPTLSALGDAYRHLLQSRPTVGLVLLQAYAASGDAVVQESVRRRQLDLQQTITRLTGADPMQVRSFLATGLVLTVSTVLDLPERRTDTEWGAWIIGRTDPPTDEP</sequence>
<evidence type="ECO:0000313" key="5">
    <source>
        <dbReference type="Proteomes" id="UP000067448"/>
    </source>
</evidence>
<name>A0A100JP91_STRSC</name>
<dbReference type="SUPFAM" id="SSF46689">
    <property type="entry name" value="Homeodomain-like"/>
    <property type="match status" value="1"/>
</dbReference>
<feature type="domain" description="HTH tetR-type" evidence="3">
    <location>
        <begin position="12"/>
        <end position="72"/>
    </location>
</feature>
<dbReference type="InterPro" id="IPR050109">
    <property type="entry name" value="HTH-type_TetR-like_transc_reg"/>
</dbReference>
<proteinExistence type="predicted"/>
<dbReference type="GO" id="GO:0000976">
    <property type="term" value="F:transcription cis-regulatory region binding"/>
    <property type="evidence" value="ECO:0007669"/>
    <property type="project" value="TreeGrafter"/>
</dbReference>
<dbReference type="EMBL" id="BCMM01000015">
    <property type="protein sequence ID" value="GAQ63169.1"/>
    <property type="molecule type" value="Genomic_DNA"/>
</dbReference>
<dbReference type="Proteomes" id="UP000067448">
    <property type="component" value="Unassembled WGS sequence"/>
</dbReference>
<keyword evidence="1 2" id="KW-0238">DNA-binding</keyword>